<evidence type="ECO:0000313" key="3">
    <source>
        <dbReference type="EMBL" id="KKN95035.1"/>
    </source>
</evidence>
<dbReference type="AlphaFoldDB" id="A0A0F9UPG8"/>
<feature type="transmembrane region" description="Helical" evidence="1">
    <location>
        <begin position="7"/>
        <end position="28"/>
    </location>
</feature>
<sequence>MKRLLDILLSLIALIVLGPLLLVIAAMIRLGSKGPAIFRQSRIGRHGRSFTMLKFRTMRVGIDPYGRSPHGGDDPRLTRLGRWLRERSLDELPQLLNVLAGQMSLVGPRPLYERQAAKWNERQHKRLEVRPGLSGYAQAYGRAGLTHEEKIEMDVHYVENRSVWMDTKIVGRTIRNLLAGRSEDVYEQRYSHDEEYESH</sequence>
<dbReference type="PANTHER" id="PTHR30576:SF10">
    <property type="entry name" value="SLL5057 PROTEIN"/>
    <property type="match status" value="1"/>
</dbReference>
<dbReference type="Pfam" id="PF02397">
    <property type="entry name" value="Bac_transf"/>
    <property type="match status" value="1"/>
</dbReference>
<evidence type="ECO:0000256" key="1">
    <source>
        <dbReference type="SAM" id="Phobius"/>
    </source>
</evidence>
<organism evidence="3">
    <name type="scientific">marine sediment metagenome</name>
    <dbReference type="NCBI Taxonomy" id="412755"/>
    <lineage>
        <taxon>unclassified sequences</taxon>
        <taxon>metagenomes</taxon>
        <taxon>ecological metagenomes</taxon>
    </lineage>
</organism>
<accession>A0A0F9UPG8</accession>
<keyword evidence="1" id="KW-0472">Membrane</keyword>
<gene>
    <name evidence="3" type="ORF">LCGC14_0181030</name>
</gene>
<dbReference type="PANTHER" id="PTHR30576">
    <property type="entry name" value="COLANIC BIOSYNTHESIS UDP-GLUCOSE LIPID CARRIER TRANSFERASE"/>
    <property type="match status" value="1"/>
</dbReference>
<name>A0A0F9UPG8_9ZZZZ</name>
<dbReference type="GO" id="GO:0016780">
    <property type="term" value="F:phosphotransferase activity, for other substituted phosphate groups"/>
    <property type="evidence" value="ECO:0007669"/>
    <property type="project" value="TreeGrafter"/>
</dbReference>
<evidence type="ECO:0000259" key="2">
    <source>
        <dbReference type="Pfam" id="PF02397"/>
    </source>
</evidence>
<protein>
    <recommendedName>
        <fullName evidence="2">Bacterial sugar transferase domain-containing protein</fullName>
    </recommendedName>
</protein>
<keyword evidence="1" id="KW-0812">Transmembrane</keyword>
<comment type="caution">
    <text evidence="3">The sequence shown here is derived from an EMBL/GenBank/DDBJ whole genome shotgun (WGS) entry which is preliminary data.</text>
</comment>
<reference evidence="3" key="1">
    <citation type="journal article" date="2015" name="Nature">
        <title>Complex archaea that bridge the gap between prokaryotes and eukaryotes.</title>
        <authorList>
            <person name="Spang A."/>
            <person name="Saw J.H."/>
            <person name="Jorgensen S.L."/>
            <person name="Zaremba-Niedzwiedzka K."/>
            <person name="Martijn J."/>
            <person name="Lind A.E."/>
            <person name="van Eijk R."/>
            <person name="Schleper C."/>
            <person name="Guy L."/>
            <person name="Ettema T.J."/>
        </authorList>
    </citation>
    <scope>NUCLEOTIDE SEQUENCE</scope>
</reference>
<proteinExistence type="predicted"/>
<keyword evidence="1" id="KW-1133">Transmembrane helix</keyword>
<dbReference type="InterPro" id="IPR003362">
    <property type="entry name" value="Bact_transf"/>
</dbReference>
<feature type="domain" description="Bacterial sugar transferase" evidence="2">
    <location>
        <begin position="2"/>
        <end position="178"/>
    </location>
</feature>
<dbReference type="EMBL" id="LAZR01000073">
    <property type="protein sequence ID" value="KKN95035.1"/>
    <property type="molecule type" value="Genomic_DNA"/>
</dbReference>